<keyword evidence="3" id="KW-1185">Reference proteome</keyword>
<dbReference type="InterPro" id="IPR001387">
    <property type="entry name" value="Cro/C1-type_HTH"/>
</dbReference>
<evidence type="ECO:0000259" key="1">
    <source>
        <dbReference type="SMART" id="SM00530"/>
    </source>
</evidence>
<comment type="caution">
    <text evidence="2">The sequence shown here is derived from an EMBL/GenBank/DDBJ whole genome shotgun (WGS) entry which is preliminary data.</text>
</comment>
<accession>A0A5N8VHH6</accession>
<sequence length="173" mass="18750">MPGNLVVRLQRAASMQETVWTLRTRSGQFGGCMARAGQRPGPLDAPTAEAERLALWLRQLTQQLTQRQLAERVGGGRTRWGLYLKGRVLIPYPTLKNLVAALVPPQHQHRTLHQGRELLDAAQASLGTASAAHAPALKDSHVLALQLQEVRKAHDKAQQALGCVLGSGVPVPT</sequence>
<dbReference type="EMBL" id="VJZD01000079">
    <property type="protein sequence ID" value="MPY33528.1"/>
    <property type="molecule type" value="Genomic_DNA"/>
</dbReference>
<feature type="domain" description="HTH cro/C1-type" evidence="1">
    <location>
        <begin position="52"/>
        <end position="108"/>
    </location>
</feature>
<protein>
    <recommendedName>
        <fullName evidence="1">HTH cro/C1-type domain-containing protein</fullName>
    </recommendedName>
</protein>
<proteinExistence type="predicted"/>
<organism evidence="2 3">
    <name type="scientific">Streptomyces adustus</name>
    <dbReference type="NCBI Taxonomy" id="1609272"/>
    <lineage>
        <taxon>Bacteria</taxon>
        <taxon>Bacillati</taxon>
        <taxon>Actinomycetota</taxon>
        <taxon>Actinomycetes</taxon>
        <taxon>Kitasatosporales</taxon>
        <taxon>Streptomycetaceae</taxon>
        <taxon>Streptomyces</taxon>
    </lineage>
</organism>
<gene>
    <name evidence="2" type="ORF">FNH09_20425</name>
</gene>
<dbReference type="SUPFAM" id="SSF47413">
    <property type="entry name" value="lambda repressor-like DNA-binding domains"/>
    <property type="match status" value="1"/>
</dbReference>
<dbReference type="SMART" id="SM00530">
    <property type="entry name" value="HTH_XRE"/>
    <property type="match status" value="1"/>
</dbReference>
<reference evidence="2 3" key="1">
    <citation type="submission" date="2019-07" db="EMBL/GenBank/DDBJ databases">
        <title>New species of Amycolatopsis and Streptomyces.</title>
        <authorList>
            <person name="Duangmal K."/>
            <person name="Teo W.F.A."/>
            <person name="Lipun K."/>
        </authorList>
    </citation>
    <scope>NUCLEOTIDE SEQUENCE [LARGE SCALE GENOMIC DNA]</scope>
    <source>
        <strain evidence="2 3">NBRC 109810</strain>
    </source>
</reference>
<dbReference type="Proteomes" id="UP000325849">
    <property type="component" value="Unassembled WGS sequence"/>
</dbReference>
<evidence type="ECO:0000313" key="2">
    <source>
        <dbReference type="EMBL" id="MPY33528.1"/>
    </source>
</evidence>
<dbReference type="GO" id="GO:0003677">
    <property type="term" value="F:DNA binding"/>
    <property type="evidence" value="ECO:0007669"/>
    <property type="project" value="InterPro"/>
</dbReference>
<name>A0A5N8VHH6_9ACTN</name>
<dbReference type="AlphaFoldDB" id="A0A5N8VHH6"/>
<dbReference type="RefSeq" id="WP_152890058.1">
    <property type="nucleotide sequence ID" value="NZ_VJZD01000079.1"/>
</dbReference>
<evidence type="ECO:0000313" key="3">
    <source>
        <dbReference type="Proteomes" id="UP000325849"/>
    </source>
</evidence>
<dbReference type="InterPro" id="IPR010982">
    <property type="entry name" value="Lambda_DNA-bd_dom_sf"/>
</dbReference>